<gene>
    <name evidence="1" type="ORF">ASPNIDRAFT_45519</name>
</gene>
<sequence length="106" mass="12028">MTPHGRESAVRVEQSIWYQFLAKSTAFRITSLYKRSIWCQLKENRKDERQVEASGIAIHVDGVVTGIRASTVLVNVMAKSPIRRRAMFPNEAGEKATVWIAEAIHM</sequence>
<name>G3Y6S7_ASPNA</name>
<dbReference type="HOGENOM" id="CLU_2222661_0_0_1"/>
<proteinExistence type="predicted"/>
<evidence type="ECO:0000313" key="2">
    <source>
        <dbReference type="Proteomes" id="UP000009038"/>
    </source>
</evidence>
<protein>
    <submittedName>
        <fullName evidence="1">Uncharacterized protein</fullName>
    </submittedName>
</protein>
<dbReference type="Proteomes" id="UP000009038">
    <property type="component" value="Unassembled WGS sequence"/>
</dbReference>
<evidence type="ECO:0000313" key="1">
    <source>
        <dbReference type="EMBL" id="EHA21540.1"/>
    </source>
</evidence>
<reference evidence="1 2" key="1">
    <citation type="journal article" date="2011" name="Genome Res.">
        <title>Comparative genomics of citric-acid-producing Aspergillus niger ATCC 1015 versus enzyme-producing CBS 513.88.</title>
        <authorList>
            <person name="Andersen M.R."/>
            <person name="Salazar M.P."/>
            <person name="Schaap P.J."/>
            <person name="van de Vondervoort P.J."/>
            <person name="Culley D."/>
            <person name="Thykaer J."/>
            <person name="Frisvad J.C."/>
            <person name="Nielsen K.F."/>
            <person name="Albang R."/>
            <person name="Albermann K."/>
            <person name="Berka R.M."/>
            <person name="Braus G.H."/>
            <person name="Braus-Stromeyer S.A."/>
            <person name="Corrochano L.M."/>
            <person name="Dai Z."/>
            <person name="van Dijck P.W."/>
            <person name="Hofmann G."/>
            <person name="Lasure L.L."/>
            <person name="Magnuson J.K."/>
            <person name="Menke H."/>
            <person name="Meijer M."/>
            <person name="Meijer S.L."/>
            <person name="Nielsen J.B."/>
            <person name="Nielsen M.L."/>
            <person name="van Ooyen A.J."/>
            <person name="Pel H.J."/>
            <person name="Poulsen L."/>
            <person name="Samson R.A."/>
            <person name="Stam H."/>
            <person name="Tsang A."/>
            <person name="van den Brink J.M."/>
            <person name="Atkins A."/>
            <person name="Aerts A."/>
            <person name="Shapiro H."/>
            <person name="Pangilinan J."/>
            <person name="Salamov A."/>
            <person name="Lou Y."/>
            <person name="Lindquist E."/>
            <person name="Lucas S."/>
            <person name="Grimwood J."/>
            <person name="Grigoriev I.V."/>
            <person name="Kubicek C.P."/>
            <person name="Martinez D."/>
            <person name="van Peij N.N."/>
            <person name="Roubos J.A."/>
            <person name="Nielsen J."/>
            <person name="Baker S.E."/>
        </authorList>
    </citation>
    <scope>NUCLEOTIDE SEQUENCE [LARGE SCALE GENOMIC DNA]</scope>
    <source>
        <strain evidence="2">ATCC 1015 / CBS 113.46 / FGSC A1144 / LSHB Ac4 / NCTC 3858a / NRRL 328 / USDA 3528.7</strain>
    </source>
</reference>
<comment type="caution">
    <text evidence="1">The sequence shown here is derived from an EMBL/GenBank/DDBJ whole genome shotgun (WGS) entry which is preliminary data.</text>
</comment>
<organism evidence="1 2">
    <name type="scientific">Aspergillus niger (strain ATCC 1015 / CBS 113.46 / FGSC A1144 / LSHB Ac4 / NCTC 3858a / NRRL 328 / USDA 3528.7)</name>
    <dbReference type="NCBI Taxonomy" id="380704"/>
    <lineage>
        <taxon>Eukaryota</taxon>
        <taxon>Fungi</taxon>
        <taxon>Dikarya</taxon>
        <taxon>Ascomycota</taxon>
        <taxon>Pezizomycotina</taxon>
        <taxon>Eurotiomycetes</taxon>
        <taxon>Eurotiomycetidae</taxon>
        <taxon>Eurotiales</taxon>
        <taxon>Aspergillaceae</taxon>
        <taxon>Aspergillus</taxon>
        <taxon>Aspergillus subgen. Circumdati</taxon>
    </lineage>
</organism>
<accession>G3Y6S7</accession>
<dbReference type="EMBL" id="ACJE01000014">
    <property type="protein sequence ID" value="EHA21540.1"/>
    <property type="molecule type" value="Genomic_DNA"/>
</dbReference>
<dbReference type="AlphaFoldDB" id="G3Y6S7"/>